<dbReference type="EMBL" id="UINC01084524">
    <property type="protein sequence ID" value="SVC31252.1"/>
    <property type="molecule type" value="Genomic_DNA"/>
</dbReference>
<name>A0A382L7Q3_9ZZZZ</name>
<dbReference type="Gene3D" id="1.25.40.10">
    <property type="entry name" value="Tetratricopeptide repeat domain"/>
    <property type="match status" value="1"/>
</dbReference>
<dbReference type="PANTHER" id="PTHR45011:SF1">
    <property type="entry name" value="DAP3-BINDING CELL DEATH ENHANCER 1"/>
    <property type="match status" value="1"/>
</dbReference>
<reference evidence="1" key="1">
    <citation type="submission" date="2018-05" db="EMBL/GenBank/DDBJ databases">
        <authorList>
            <person name="Lanie J.A."/>
            <person name="Ng W.-L."/>
            <person name="Kazmierczak K.M."/>
            <person name="Andrzejewski T.M."/>
            <person name="Davidsen T.M."/>
            <person name="Wayne K.J."/>
            <person name="Tettelin H."/>
            <person name="Glass J.I."/>
            <person name="Rusch D."/>
            <person name="Podicherti R."/>
            <person name="Tsui H.-C.T."/>
            <person name="Winkler M.E."/>
        </authorList>
    </citation>
    <scope>NUCLEOTIDE SEQUENCE</scope>
</reference>
<dbReference type="InterPro" id="IPR052748">
    <property type="entry name" value="ISR_Activator"/>
</dbReference>
<protein>
    <submittedName>
        <fullName evidence="1">Uncharacterized protein</fullName>
    </submittedName>
</protein>
<dbReference type="Pfam" id="PF08238">
    <property type="entry name" value="Sel1"/>
    <property type="match status" value="3"/>
</dbReference>
<feature type="non-terminal residue" evidence="1">
    <location>
        <position position="330"/>
    </location>
</feature>
<proteinExistence type="predicted"/>
<dbReference type="InterPro" id="IPR011990">
    <property type="entry name" value="TPR-like_helical_dom_sf"/>
</dbReference>
<dbReference type="PANTHER" id="PTHR45011">
    <property type="entry name" value="DAP3-BINDING CELL DEATH ENHANCER 1"/>
    <property type="match status" value="1"/>
</dbReference>
<dbReference type="SMART" id="SM00671">
    <property type="entry name" value="SEL1"/>
    <property type="match status" value="3"/>
</dbReference>
<organism evidence="1">
    <name type="scientific">marine metagenome</name>
    <dbReference type="NCBI Taxonomy" id="408172"/>
    <lineage>
        <taxon>unclassified sequences</taxon>
        <taxon>metagenomes</taxon>
        <taxon>ecological metagenomes</taxon>
    </lineage>
</organism>
<dbReference type="AlphaFoldDB" id="A0A382L7Q3"/>
<gene>
    <name evidence="1" type="ORF">METZ01_LOCUS284106</name>
</gene>
<evidence type="ECO:0000313" key="1">
    <source>
        <dbReference type="EMBL" id="SVC31252.1"/>
    </source>
</evidence>
<sequence length="330" mass="37347">MRASQRTIWLFSIGLLLCTASYAEQKATPSTAEKAAREWAEQWLGDLRKRFAKPHEPVMHRGNRGVRSFRPRMELPFLNTPPVTGPLSLALALGTGFPLPTDSQDFKDWIKSDRASLIQKERHRKIMGDLQNYYGNKGYSPEQAIQLAKDLFNVKFYIYYPLVVNGTPNLASLTASQSRNPYANNSVASSSTDYYNLGLMCQKVGNHKEAFKMYERATRTGHAMAQASLAYLYETGQGVSRDLDKAMEYYQLAAKQGHATAQYNLGRIYQNGLTHGLQVIRPDHQKAVQFLERAARQGIVAAHHQLGVLYYTHGMQNKPAELKPEEFARW</sequence>
<accession>A0A382L7Q3</accession>
<dbReference type="InterPro" id="IPR006597">
    <property type="entry name" value="Sel1-like"/>
</dbReference>
<dbReference type="SUPFAM" id="SSF81901">
    <property type="entry name" value="HCP-like"/>
    <property type="match status" value="1"/>
</dbReference>